<dbReference type="PANTHER" id="PTHR46426">
    <property type="entry name" value="PROTEIN DISULFIDE-ISOMERASE TMX3"/>
    <property type="match status" value="1"/>
</dbReference>
<evidence type="ECO:0000256" key="1">
    <source>
        <dbReference type="ARBA" id="ARBA00004167"/>
    </source>
</evidence>
<evidence type="ECO:0000256" key="5">
    <source>
        <dbReference type="SAM" id="MobiDB-lite"/>
    </source>
</evidence>
<keyword evidence="7" id="KW-0732">Signal</keyword>
<keyword evidence="2 6" id="KW-0812">Transmembrane</keyword>
<dbReference type="InterPro" id="IPR036249">
    <property type="entry name" value="Thioredoxin-like_sf"/>
</dbReference>
<protein>
    <submittedName>
        <fullName evidence="10">Protein disulfide isomerase</fullName>
    </submittedName>
</protein>
<dbReference type="CDD" id="cd02961">
    <property type="entry name" value="PDI_a_family"/>
    <property type="match status" value="2"/>
</dbReference>
<evidence type="ECO:0000313" key="9">
    <source>
        <dbReference type="Proteomes" id="UP000504637"/>
    </source>
</evidence>
<name>A0A6J3LTB7_9PEZI</name>
<dbReference type="PANTHER" id="PTHR46426:SF1">
    <property type="entry name" value="PROTEIN DISULFIDE-ISOMERASE TMX3"/>
    <property type="match status" value="1"/>
</dbReference>
<reference evidence="10" key="1">
    <citation type="submission" date="2020-01" db="EMBL/GenBank/DDBJ databases">
        <authorList>
            <consortium name="DOE Joint Genome Institute"/>
            <person name="Haridas S."/>
            <person name="Albert R."/>
            <person name="Binder M."/>
            <person name="Bloem J."/>
            <person name="Labutti K."/>
            <person name="Salamov A."/>
            <person name="Andreopoulos B."/>
            <person name="Baker S.E."/>
            <person name="Barry K."/>
            <person name="Bills G."/>
            <person name="Bluhm B.H."/>
            <person name="Cannon C."/>
            <person name="Castanera R."/>
            <person name="Culley D.E."/>
            <person name="Daum C."/>
            <person name="Ezra D."/>
            <person name="Gonzalez J.B."/>
            <person name="Henrissat B."/>
            <person name="Kuo A."/>
            <person name="Liang C."/>
            <person name="Lipzen A."/>
            <person name="Lutzoni F."/>
            <person name="Magnuson J."/>
            <person name="Mondo S."/>
            <person name="Nolan M."/>
            <person name="Ohm R."/>
            <person name="Pangilinan J."/>
            <person name="Park H.-J."/>
            <person name="Ramirez L."/>
            <person name="Alfaro M."/>
            <person name="Sun H."/>
            <person name="Tritt A."/>
            <person name="Yoshinaga Y."/>
            <person name="Zwiers L.-H."/>
            <person name="Turgeon B.G."/>
            <person name="Goodwin S.B."/>
            <person name="Spatafora J.W."/>
            <person name="Crous P.W."/>
            <person name="Grigoriev I.V."/>
        </authorList>
    </citation>
    <scope>NUCLEOTIDE SEQUENCE</scope>
    <source>
        <strain evidence="10">CBS 342.82</strain>
    </source>
</reference>
<evidence type="ECO:0000256" key="7">
    <source>
        <dbReference type="SAM" id="SignalP"/>
    </source>
</evidence>
<evidence type="ECO:0000259" key="8">
    <source>
        <dbReference type="PROSITE" id="PS51352"/>
    </source>
</evidence>
<feature type="signal peptide" evidence="7">
    <location>
        <begin position="1"/>
        <end position="21"/>
    </location>
</feature>
<reference evidence="10" key="3">
    <citation type="submission" date="2025-08" db="UniProtKB">
        <authorList>
            <consortium name="RefSeq"/>
        </authorList>
    </citation>
    <scope>IDENTIFICATION</scope>
    <source>
        <strain evidence="10">CBS 342.82</strain>
    </source>
</reference>
<feature type="region of interest" description="Disordered" evidence="5">
    <location>
        <begin position="179"/>
        <end position="199"/>
    </location>
</feature>
<organism evidence="10">
    <name type="scientific">Dissoconium aciculare CBS 342.82</name>
    <dbReference type="NCBI Taxonomy" id="1314786"/>
    <lineage>
        <taxon>Eukaryota</taxon>
        <taxon>Fungi</taxon>
        <taxon>Dikarya</taxon>
        <taxon>Ascomycota</taxon>
        <taxon>Pezizomycotina</taxon>
        <taxon>Dothideomycetes</taxon>
        <taxon>Dothideomycetidae</taxon>
        <taxon>Mycosphaerellales</taxon>
        <taxon>Dissoconiaceae</taxon>
        <taxon>Dissoconium</taxon>
    </lineage>
</organism>
<dbReference type="InterPro" id="IPR013766">
    <property type="entry name" value="Thioredoxin_domain"/>
</dbReference>
<evidence type="ECO:0000256" key="3">
    <source>
        <dbReference type="ARBA" id="ARBA00022989"/>
    </source>
</evidence>
<keyword evidence="4 6" id="KW-0472">Membrane</keyword>
<dbReference type="GO" id="GO:0005783">
    <property type="term" value="C:endoplasmic reticulum"/>
    <property type="evidence" value="ECO:0007669"/>
    <property type="project" value="TreeGrafter"/>
</dbReference>
<keyword evidence="9" id="KW-1185">Reference proteome</keyword>
<dbReference type="Pfam" id="PF00085">
    <property type="entry name" value="Thioredoxin"/>
    <property type="match status" value="2"/>
</dbReference>
<dbReference type="OrthoDB" id="72053at2759"/>
<feature type="chain" id="PRO_5027012789" evidence="7">
    <location>
        <begin position="22"/>
        <end position="695"/>
    </location>
</feature>
<dbReference type="GeneID" id="54366375"/>
<feature type="domain" description="Thioredoxin" evidence="8">
    <location>
        <begin position="17"/>
        <end position="177"/>
    </location>
</feature>
<dbReference type="AlphaFoldDB" id="A0A6J3LTB7"/>
<evidence type="ECO:0000313" key="10">
    <source>
        <dbReference type="RefSeq" id="XP_033456062.1"/>
    </source>
</evidence>
<dbReference type="InterPro" id="IPR052250">
    <property type="entry name" value="PDI_TMX3"/>
</dbReference>
<dbReference type="GO" id="GO:0016020">
    <property type="term" value="C:membrane"/>
    <property type="evidence" value="ECO:0007669"/>
    <property type="project" value="UniProtKB-SubCell"/>
</dbReference>
<dbReference type="Gene3D" id="3.40.30.10">
    <property type="entry name" value="Glutaredoxin"/>
    <property type="match status" value="3"/>
</dbReference>
<dbReference type="RefSeq" id="XP_033456062.1">
    <property type="nucleotide sequence ID" value="XM_033608575.1"/>
</dbReference>
<dbReference type="SUPFAM" id="SSF52833">
    <property type="entry name" value="Thioredoxin-like"/>
    <property type="match status" value="3"/>
</dbReference>
<feature type="domain" description="Thioredoxin" evidence="8">
    <location>
        <begin position="222"/>
        <end position="345"/>
    </location>
</feature>
<reference evidence="10" key="2">
    <citation type="submission" date="2020-04" db="EMBL/GenBank/DDBJ databases">
        <authorList>
            <consortium name="NCBI Genome Project"/>
        </authorList>
    </citation>
    <scope>NUCLEOTIDE SEQUENCE</scope>
    <source>
        <strain evidence="10">CBS 342.82</strain>
    </source>
</reference>
<dbReference type="PROSITE" id="PS51352">
    <property type="entry name" value="THIOREDOXIN_2"/>
    <property type="match status" value="2"/>
</dbReference>
<feature type="transmembrane region" description="Helical" evidence="6">
    <location>
        <begin position="644"/>
        <end position="661"/>
    </location>
</feature>
<dbReference type="Proteomes" id="UP000504637">
    <property type="component" value="Unplaced"/>
</dbReference>
<proteinExistence type="predicted"/>
<accession>A0A6J3LTB7</accession>
<dbReference type="GO" id="GO:0016853">
    <property type="term" value="F:isomerase activity"/>
    <property type="evidence" value="ECO:0007669"/>
    <property type="project" value="UniProtKB-KW"/>
</dbReference>
<evidence type="ECO:0000256" key="4">
    <source>
        <dbReference type="ARBA" id="ARBA00023136"/>
    </source>
</evidence>
<sequence>MRPRRFLQTLFFSLLSISAGAITPDSATEDGAIPGGSEEYTTFNNKRIPPVTGLKGATFDQDVKDGYWLVEFFSPYCHHCKSFAPTWQTLYEFYQSSDPLPQTPGSGESHNDLNSFTRFYNFKFAKVDCVADGDICAAQSIQSYPSIVLYKDGKVVDRKVGAQEMKDMVDWVEATLETSRPGSRLPGGPKVIPRPGDKAVSGSGADVLGANGQGVLSTAKSSLVGSRVGVSTSTKPNPLGKSVELTPGTFQELVTDTRDPWFVKFYAPWCHHCQDLAPNWQGMARKMERQLNIGEVNCELHKKLCKDLKVQGYPTILFFREGERVEYDGLRGLGDLINYASKAVAIGRGIADVTASSFEELEKKEEVVFLYFYDDATTSEDLAALDRMALSLISHAKIVKTTDPALFKRFKISTWPRLLVSRDGKATYYPPISPREMRDVNRVLHWMRSVWLPIVPELTASNAKEIMHGKLVVLGILSRDSPDFAVYKKEIKNAALEWIDKQSQAFQLERQELRDAKQLRIEEAEDRNDQRALRAAKSIRINMDDIERKEVGFAWVDGQFWERWVKTTFGIRVVEGERVVINDQDNHRYWENTMTGNPIVPSRTSIIETLPRVVANPPKIPYKRTMTILGHVWWVIETQVHEHPLVTVFFTLFFLVGFALWSRKYLKVAHGGFVSLGEKSGMDGLLGNTAGGKVD</sequence>
<evidence type="ECO:0000256" key="6">
    <source>
        <dbReference type="SAM" id="Phobius"/>
    </source>
</evidence>
<keyword evidence="3 6" id="KW-1133">Transmembrane helix</keyword>
<keyword evidence="10" id="KW-0413">Isomerase</keyword>
<dbReference type="PRINTS" id="PR00421">
    <property type="entry name" value="THIOREDOXIN"/>
</dbReference>
<gene>
    <name evidence="10" type="ORF">K489DRAFT_434843</name>
</gene>
<comment type="subcellular location">
    <subcellularLocation>
        <location evidence="1">Membrane</location>
        <topology evidence="1">Single-pass membrane protein</topology>
    </subcellularLocation>
</comment>
<evidence type="ECO:0000256" key="2">
    <source>
        <dbReference type="ARBA" id="ARBA00022692"/>
    </source>
</evidence>